<dbReference type="Proteomes" id="UP000663828">
    <property type="component" value="Unassembled WGS sequence"/>
</dbReference>
<proteinExistence type="predicted"/>
<evidence type="ECO:0000313" key="2">
    <source>
        <dbReference type="EMBL" id="CAF1670396.1"/>
    </source>
</evidence>
<name>A0A816G890_ADIRI</name>
<reference evidence="2" key="1">
    <citation type="submission" date="2021-02" db="EMBL/GenBank/DDBJ databases">
        <authorList>
            <person name="Nowell W R."/>
        </authorList>
    </citation>
    <scope>NUCLEOTIDE SEQUENCE</scope>
</reference>
<keyword evidence="3" id="KW-1185">Reference proteome</keyword>
<dbReference type="AlphaFoldDB" id="A0A816G890"/>
<protein>
    <submittedName>
        <fullName evidence="2">Uncharacterized protein</fullName>
    </submittedName>
</protein>
<sequence length="110" mass="12984">MPELRYLKLTKYERAPFSYLSSNLMPNLHSLDITLSLSTILSTMNSYLIWFQIKRLFLKTTDSDISFSISQFLCKLINLKHFEIDIQNATNVPDGQQWELLVSHLIRFHF</sequence>
<evidence type="ECO:0000313" key="3">
    <source>
        <dbReference type="Proteomes" id="UP000663828"/>
    </source>
</evidence>
<dbReference type="Proteomes" id="UP000663852">
    <property type="component" value="Unassembled WGS sequence"/>
</dbReference>
<dbReference type="EMBL" id="CAJNOR010012909">
    <property type="protein sequence ID" value="CAF1670396.1"/>
    <property type="molecule type" value="Genomic_DNA"/>
</dbReference>
<comment type="caution">
    <text evidence="2">The sequence shown here is derived from an EMBL/GenBank/DDBJ whole genome shotgun (WGS) entry which is preliminary data.</text>
</comment>
<dbReference type="EMBL" id="CAJNOJ010000255">
    <property type="protein sequence ID" value="CAF1342867.1"/>
    <property type="molecule type" value="Genomic_DNA"/>
</dbReference>
<evidence type="ECO:0000313" key="1">
    <source>
        <dbReference type="EMBL" id="CAF1342867.1"/>
    </source>
</evidence>
<organism evidence="2 3">
    <name type="scientific">Adineta ricciae</name>
    <name type="common">Rotifer</name>
    <dbReference type="NCBI Taxonomy" id="249248"/>
    <lineage>
        <taxon>Eukaryota</taxon>
        <taxon>Metazoa</taxon>
        <taxon>Spiralia</taxon>
        <taxon>Gnathifera</taxon>
        <taxon>Rotifera</taxon>
        <taxon>Eurotatoria</taxon>
        <taxon>Bdelloidea</taxon>
        <taxon>Adinetida</taxon>
        <taxon>Adinetidae</taxon>
        <taxon>Adineta</taxon>
    </lineage>
</organism>
<gene>
    <name evidence="1" type="ORF">EDS130_LOCUS32839</name>
    <name evidence="2" type="ORF">XAT740_LOCUS58564</name>
</gene>
<accession>A0A816G890</accession>